<evidence type="ECO:0000313" key="3">
    <source>
        <dbReference type="EMBL" id="RRR99377.1"/>
    </source>
</evidence>
<dbReference type="InterPro" id="IPR029044">
    <property type="entry name" value="Nucleotide-diphossugar_trans"/>
</dbReference>
<evidence type="ECO:0000256" key="1">
    <source>
        <dbReference type="SAM" id="MobiDB-lite"/>
    </source>
</evidence>
<gene>
    <name evidence="3" type="ORF">EIW28_11725</name>
</gene>
<proteinExistence type="predicted"/>
<dbReference type="PANTHER" id="PTHR43685">
    <property type="entry name" value="GLYCOSYLTRANSFERASE"/>
    <property type="match status" value="1"/>
</dbReference>
<accession>A0A426UXT0</accession>
<feature type="region of interest" description="Disordered" evidence="1">
    <location>
        <begin position="1"/>
        <end position="21"/>
    </location>
</feature>
<dbReference type="InterPro" id="IPR001173">
    <property type="entry name" value="Glyco_trans_2-like"/>
</dbReference>
<name>A0A426UXT0_9ACTN</name>
<protein>
    <submittedName>
        <fullName evidence="3">Glycosyltransferase</fullName>
    </submittedName>
</protein>
<reference evidence="3 4" key="1">
    <citation type="submission" date="2018-12" db="EMBL/GenBank/DDBJ databases">
        <title>Glycomyces sp. YIM 121974 draft genome.</title>
        <authorList>
            <person name="Li Q."/>
        </authorList>
    </citation>
    <scope>NUCLEOTIDE SEQUENCE [LARGE SCALE GENOMIC DNA]</scope>
    <source>
        <strain evidence="3 4">YIM 121974</strain>
    </source>
</reference>
<evidence type="ECO:0000259" key="2">
    <source>
        <dbReference type="Pfam" id="PF00535"/>
    </source>
</evidence>
<dbReference type="PANTHER" id="PTHR43685:SF2">
    <property type="entry name" value="GLYCOSYLTRANSFERASE 2-LIKE DOMAIN-CONTAINING PROTEIN"/>
    <property type="match status" value="1"/>
</dbReference>
<dbReference type="Proteomes" id="UP000277256">
    <property type="component" value="Unassembled WGS sequence"/>
</dbReference>
<dbReference type="AlphaFoldDB" id="A0A426UXT0"/>
<sequence length="1142" mass="125496">MRESARRSGAATRRAVETRTRGEPVTFPLVTGSINRLIGRSLSTARASNVADILEWGQYHDSRLAPHVLARLAYPNDPDALLDARGNRARLDRAVLDLEAVCALGAALGYKAATAEQRANALALFDLAHRRLGDRMPKQYRELHVMTAYLLGRGDRVQQLERSYRGRSDVLGRALHCQDAHPGRGGDAATYLRRFKAFAGWPELDCDGLSIDRLRTAPVPAVEDGPLISVVMTCFQPDARLLSAVRSVAAQSWQRWELLLVDDGSGPAYEDVLLQAAGIDPRVRLLVQPENAGTYQARNRAMAVAAGEFITGLDSDDWAHPRRLERQVRPLLDRPELVMTESFSIAVNEDLSLVIDPQVAVLAARSTPIMIRAREVMGRIGFHDEVRRTADSEYRLRVKAAFGRKAALRLKDAGPLTLVRHADDTLSAGEVSRHWMSAGRFAYHSGFVQWHRRIAKEGASPFLASVPRPRPFPISQDIVRGKAESEAIAYERIYAADWSRLDKRRRAMLDDAARRTARGAAVGLLHCPEWVDVRGRPALIDELVLKSAAEHGFDFIDLEERHTAPVVVPTAAYAELLRFEHPGLAEQRLRVQSAEPAPGDAPLPAPKAPKSERRWKQRLRAAAAGLVTTAVRRRRRTAFAAAAAVAVLAAAWAAGSAAGAAAAALCLAAGAVHLALRRVHDRLRSAAVKPERAKASRSGLPESKRRLLEQWELRLLHGWSQSAHAALTAIAENEDGHYESQVRALAALCAHRAAVAARTPRKLDLDVVIVSTLNLRGGTTSANEAEILAYRDAGLKVGLVHHPVKDRAMGRPVDPRLLDLVDGEQVVRVDPEDTVRCDLAIVRFPVALERLMEDRPRIDADRTVLLVNQTPFEEYGLAGGYGTAWSVRDVHRNVTAWLGRHTWYPIGPAVRDTLRAHHAAELDGVDLAEDFWYETIDVAQWTPPAPRERAPGEPFRLGRHSRDHVTKFPNMAARLRAAYPDADDVEVHLLGGHDALRRILGEIPPRWTSHRFGAMSAAEFLWSVDAYSYFIDENLVEAFGRAPLEAMAAGVPCILPPAFAELFADGALYCEPDGVAAHVRRLADDPAYRAERAAAGRRVVHERFSPEALLRRVASLGVDVPARPAVPGPAAPIRTPSLGGAR</sequence>
<dbReference type="Gene3D" id="3.40.50.2000">
    <property type="entry name" value="Glycogen Phosphorylase B"/>
    <property type="match status" value="2"/>
</dbReference>
<dbReference type="CDD" id="cd00761">
    <property type="entry name" value="Glyco_tranf_GTA_type"/>
    <property type="match status" value="1"/>
</dbReference>
<keyword evidence="4" id="KW-1185">Reference proteome</keyword>
<dbReference type="EMBL" id="RSEB01000003">
    <property type="protein sequence ID" value="RRR99377.1"/>
    <property type="molecule type" value="Genomic_DNA"/>
</dbReference>
<dbReference type="SUPFAM" id="SSF53448">
    <property type="entry name" value="Nucleotide-diphospho-sugar transferases"/>
    <property type="match status" value="1"/>
</dbReference>
<dbReference type="InterPro" id="IPR050834">
    <property type="entry name" value="Glycosyltransf_2"/>
</dbReference>
<dbReference type="Pfam" id="PF00535">
    <property type="entry name" value="Glycos_transf_2"/>
    <property type="match status" value="1"/>
</dbReference>
<dbReference type="SUPFAM" id="SSF53756">
    <property type="entry name" value="UDP-Glycosyltransferase/glycogen phosphorylase"/>
    <property type="match status" value="1"/>
</dbReference>
<evidence type="ECO:0000313" key="4">
    <source>
        <dbReference type="Proteomes" id="UP000277256"/>
    </source>
</evidence>
<organism evidence="3 4">
    <name type="scientific">Glycomyces terrestris</name>
    <dbReference type="NCBI Taxonomy" id="2493553"/>
    <lineage>
        <taxon>Bacteria</taxon>
        <taxon>Bacillati</taxon>
        <taxon>Actinomycetota</taxon>
        <taxon>Actinomycetes</taxon>
        <taxon>Glycomycetales</taxon>
        <taxon>Glycomycetaceae</taxon>
        <taxon>Glycomyces</taxon>
    </lineage>
</organism>
<feature type="domain" description="Glycosyltransferase 2-like" evidence="2">
    <location>
        <begin position="229"/>
        <end position="343"/>
    </location>
</feature>
<comment type="caution">
    <text evidence="3">The sequence shown here is derived from an EMBL/GenBank/DDBJ whole genome shotgun (WGS) entry which is preliminary data.</text>
</comment>
<feature type="region of interest" description="Disordered" evidence="1">
    <location>
        <begin position="591"/>
        <end position="614"/>
    </location>
</feature>
<dbReference type="Gene3D" id="3.90.550.10">
    <property type="entry name" value="Spore Coat Polysaccharide Biosynthesis Protein SpsA, Chain A"/>
    <property type="match status" value="1"/>
</dbReference>
<dbReference type="GO" id="GO:0016740">
    <property type="term" value="F:transferase activity"/>
    <property type="evidence" value="ECO:0007669"/>
    <property type="project" value="UniProtKB-KW"/>
</dbReference>
<keyword evidence="3" id="KW-0808">Transferase</keyword>